<dbReference type="Pfam" id="PF14007">
    <property type="entry name" value="YtpI"/>
    <property type="match status" value="1"/>
</dbReference>
<evidence type="ECO:0000256" key="1">
    <source>
        <dbReference type="SAM" id="Phobius"/>
    </source>
</evidence>
<name>A0A7X2IY41_9BACI</name>
<accession>A0A7X2IY41</accession>
<evidence type="ECO:0000313" key="2">
    <source>
        <dbReference type="EMBL" id="MRX71739.1"/>
    </source>
</evidence>
<evidence type="ECO:0008006" key="4">
    <source>
        <dbReference type="Google" id="ProtNLM"/>
    </source>
</evidence>
<evidence type="ECO:0000313" key="3">
    <source>
        <dbReference type="Proteomes" id="UP000448867"/>
    </source>
</evidence>
<dbReference type="InterPro" id="IPR025618">
    <property type="entry name" value="YtpI"/>
</dbReference>
<dbReference type="Proteomes" id="UP000448867">
    <property type="component" value="Unassembled WGS sequence"/>
</dbReference>
<gene>
    <name evidence="2" type="ORF">GJU40_06060</name>
</gene>
<feature type="transmembrane region" description="Helical" evidence="1">
    <location>
        <begin position="6"/>
        <end position="22"/>
    </location>
</feature>
<keyword evidence="3" id="KW-1185">Reference proteome</keyword>
<dbReference type="RefSeq" id="WP_154306878.1">
    <property type="nucleotide sequence ID" value="NZ_WKKI01000007.1"/>
</dbReference>
<feature type="transmembrane region" description="Helical" evidence="1">
    <location>
        <begin position="34"/>
        <end position="55"/>
    </location>
</feature>
<dbReference type="OrthoDB" id="2453019at2"/>
<proteinExistence type="predicted"/>
<sequence length="102" mass="11718">MPIFAILIVFAISFYIFYKVKYHRTKKPMEKQWLSAKSSMALGMFVFFFGLNQLFMFRSTLAAVIAVIFALVGLGSTWAGYKAYQHYLPFAAREAKEHSKTS</sequence>
<dbReference type="EMBL" id="WKKI01000007">
    <property type="protein sequence ID" value="MRX71739.1"/>
    <property type="molecule type" value="Genomic_DNA"/>
</dbReference>
<reference evidence="2 3" key="1">
    <citation type="submission" date="2019-11" db="EMBL/GenBank/DDBJ databases">
        <title>Bacillus lacus genome.</title>
        <authorList>
            <person name="Allen C.J."/>
            <person name="Newman J.D."/>
        </authorList>
    </citation>
    <scope>NUCLEOTIDE SEQUENCE [LARGE SCALE GENOMIC DNA]</scope>
    <source>
        <strain evidence="2 3">KCTC 33946</strain>
    </source>
</reference>
<feature type="transmembrane region" description="Helical" evidence="1">
    <location>
        <begin position="61"/>
        <end position="81"/>
    </location>
</feature>
<comment type="caution">
    <text evidence="2">The sequence shown here is derived from an EMBL/GenBank/DDBJ whole genome shotgun (WGS) entry which is preliminary data.</text>
</comment>
<protein>
    <recommendedName>
        <fullName evidence="4">YtpI family protein</fullName>
    </recommendedName>
</protein>
<dbReference type="AlphaFoldDB" id="A0A7X2IY41"/>
<keyword evidence="1" id="KW-0472">Membrane</keyword>
<keyword evidence="1" id="KW-0812">Transmembrane</keyword>
<keyword evidence="1" id="KW-1133">Transmembrane helix</keyword>
<organism evidence="2 3">
    <name type="scientific">Metabacillus lacus</name>
    <dbReference type="NCBI Taxonomy" id="1983721"/>
    <lineage>
        <taxon>Bacteria</taxon>
        <taxon>Bacillati</taxon>
        <taxon>Bacillota</taxon>
        <taxon>Bacilli</taxon>
        <taxon>Bacillales</taxon>
        <taxon>Bacillaceae</taxon>
        <taxon>Metabacillus</taxon>
    </lineage>
</organism>